<evidence type="ECO:0000256" key="4">
    <source>
        <dbReference type="ARBA" id="ARBA00023015"/>
    </source>
</evidence>
<name>A0A1M6SVC8_9CLOT</name>
<dbReference type="PANTHER" id="PTHR48111">
    <property type="entry name" value="REGULATOR OF RPOS"/>
    <property type="match status" value="1"/>
</dbReference>
<evidence type="ECO:0000259" key="10">
    <source>
        <dbReference type="PROSITE" id="PS50110"/>
    </source>
</evidence>
<evidence type="ECO:0000256" key="5">
    <source>
        <dbReference type="ARBA" id="ARBA00023125"/>
    </source>
</evidence>
<evidence type="ECO:0000256" key="1">
    <source>
        <dbReference type="ARBA" id="ARBA00018672"/>
    </source>
</evidence>
<evidence type="ECO:0000256" key="6">
    <source>
        <dbReference type="ARBA" id="ARBA00023163"/>
    </source>
</evidence>
<dbReference type="Pfam" id="PF00486">
    <property type="entry name" value="Trans_reg_C"/>
    <property type="match status" value="1"/>
</dbReference>
<sequence length="230" mass="26539">MTTVLLVEDEVEIQNLVKDHLEYEGFNVICANDGVDAINKFHKDNFDIILLDMMLPKINGKEVLKAIRQESKVPVIIVSAKDSEVDKVFGLELGADDYLTKPYSLNELVARINSTLRRISYYSEIKPIEITSLKYEDLVLDLENYILTKGTTPITLTSKEFEIIKMLLENPKKVFTKAQIFSNVWNDDFYKDDNTVMVHIRRLREKIEEDPSDPKYIKTVWGIGYKLGDI</sequence>
<dbReference type="GO" id="GO:0000156">
    <property type="term" value="F:phosphorelay response regulator activity"/>
    <property type="evidence" value="ECO:0007669"/>
    <property type="project" value="TreeGrafter"/>
</dbReference>
<dbReference type="InterPro" id="IPR001867">
    <property type="entry name" value="OmpR/PhoB-type_DNA-bd"/>
</dbReference>
<organism evidence="12 13">
    <name type="scientific">Clostridium cavendishii DSM 21758</name>
    <dbReference type="NCBI Taxonomy" id="1121302"/>
    <lineage>
        <taxon>Bacteria</taxon>
        <taxon>Bacillati</taxon>
        <taxon>Bacillota</taxon>
        <taxon>Clostridia</taxon>
        <taxon>Eubacteriales</taxon>
        <taxon>Clostridiaceae</taxon>
        <taxon>Clostridium</taxon>
    </lineage>
</organism>
<dbReference type="PANTHER" id="PTHR48111:SF26">
    <property type="entry name" value="STAGE 0 SPORULATION PROTEIN A HOMOLOG"/>
    <property type="match status" value="1"/>
</dbReference>
<dbReference type="GO" id="GO:0000976">
    <property type="term" value="F:transcription cis-regulatory region binding"/>
    <property type="evidence" value="ECO:0007669"/>
    <property type="project" value="TreeGrafter"/>
</dbReference>
<dbReference type="PROSITE" id="PS50110">
    <property type="entry name" value="RESPONSE_REGULATORY"/>
    <property type="match status" value="1"/>
</dbReference>
<evidence type="ECO:0000256" key="3">
    <source>
        <dbReference type="ARBA" id="ARBA00023012"/>
    </source>
</evidence>
<evidence type="ECO:0000256" key="8">
    <source>
        <dbReference type="PROSITE-ProRule" id="PRU00169"/>
    </source>
</evidence>
<dbReference type="GO" id="GO:0006355">
    <property type="term" value="P:regulation of DNA-templated transcription"/>
    <property type="evidence" value="ECO:0007669"/>
    <property type="project" value="InterPro"/>
</dbReference>
<feature type="modified residue" description="4-aspartylphosphate" evidence="8">
    <location>
        <position position="52"/>
    </location>
</feature>
<comment type="function">
    <text evidence="7">May play the central regulatory role in sporulation. It may be an element of the effector pathway responsible for the activation of sporulation genes in response to nutritional stress. Spo0A may act in concert with spo0H (a sigma factor) to control the expression of some genes that are critical to the sporulation process.</text>
</comment>
<evidence type="ECO:0000256" key="7">
    <source>
        <dbReference type="ARBA" id="ARBA00024867"/>
    </source>
</evidence>
<feature type="DNA-binding region" description="OmpR/PhoB-type" evidence="9">
    <location>
        <begin position="130"/>
        <end position="229"/>
    </location>
</feature>
<dbReference type="FunFam" id="3.40.50.2300:FF:000001">
    <property type="entry name" value="DNA-binding response regulator PhoB"/>
    <property type="match status" value="1"/>
</dbReference>
<dbReference type="InterPro" id="IPR036388">
    <property type="entry name" value="WH-like_DNA-bd_sf"/>
</dbReference>
<dbReference type="STRING" id="1121302.SAMN02745163_03891"/>
<dbReference type="RefSeq" id="WP_072992036.1">
    <property type="nucleotide sequence ID" value="NZ_FQZB01000018.1"/>
</dbReference>
<dbReference type="Gene3D" id="6.10.250.690">
    <property type="match status" value="1"/>
</dbReference>
<keyword evidence="4" id="KW-0805">Transcription regulation</keyword>
<gene>
    <name evidence="12" type="ORF">SAMN02745163_03891</name>
</gene>
<evidence type="ECO:0000256" key="9">
    <source>
        <dbReference type="PROSITE-ProRule" id="PRU01091"/>
    </source>
</evidence>
<protein>
    <recommendedName>
        <fullName evidence="1">Stage 0 sporulation protein A homolog</fullName>
    </recommendedName>
</protein>
<keyword evidence="5 9" id="KW-0238">DNA-binding</keyword>
<feature type="domain" description="Response regulatory" evidence="10">
    <location>
        <begin position="3"/>
        <end position="116"/>
    </location>
</feature>
<dbReference type="Pfam" id="PF00072">
    <property type="entry name" value="Response_reg"/>
    <property type="match status" value="1"/>
</dbReference>
<keyword evidence="6" id="KW-0804">Transcription</keyword>
<dbReference type="InterPro" id="IPR011006">
    <property type="entry name" value="CheY-like_superfamily"/>
</dbReference>
<dbReference type="GO" id="GO:0032993">
    <property type="term" value="C:protein-DNA complex"/>
    <property type="evidence" value="ECO:0007669"/>
    <property type="project" value="TreeGrafter"/>
</dbReference>
<accession>A0A1M6SVC8</accession>
<dbReference type="FunFam" id="1.10.10.10:FF:000018">
    <property type="entry name" value="DNA-binding response regulator ResD"/>
    <property type="match status" value="1"/>
</dbReference>
<dbReference type="CDD" id="cd00383">
    <property type="entry name" value="trans_reg_C"/>
    <property type="match status" value="1"/>
</dbReference>
<evidence type="ECO:0000313" key="12">
    <source>
        <dbReference type="EMBL" id="SHK48681.1"/>
    </source>
</evidence>
<dbReference type="PROSITE" id="PS51755">
    <property type="entry name" value="OMPR_PHOB"/>
    <property type="match status" value="1"/>
</dbReference>
<dbReference type="GO" id="GO:0005829">
    <property type="term" value="C:cytosol"/>
    <property type="evidence" value="ECO:0007669"/>
    <property type="project" value="TreeGrafter"/>
</dbReference>
<keyword evidence="3" id="KW-0902">Two-component regulatory system</keyword>
<evidence type="ECO:0000313" key="13">
    <source>
        <dbReference type="Proteomes" id="UP000184310"/>
    </source>
</evidence>
<dbReference type="InterPro" id="IPR039420">
    <property type="entry name" value="WalR-like"/>
</dbReference>
<dbReference type="SMART" id="SM00448">
    <property type="entry name" value="REC"/>
    <property type="match status" value="1"/>
</dbReference>
<proteinExistence type="predicted"/>
<dbReference type="Gene3D" id="1.10.10.10">
    <property type="entry name" value="Winged helix-like DNA-binding domain superfamily/Winged helix DNA-binding domain"/>
    <property type="match status" value="1"/>
</dbReference>
<dbReference type="SMART" id="SM00862">
    <property type="entry name" value="Trans_reg_C"/>
    <property type="match status" value="1"/>
</dbReference>
<dbReference type="Gene3D" id="3.40.50.2300">
    <property type="match status" value="1"/>
</dbReference>
<evidence type="ECO:0000259" key="11">
    <source>
        <dbReference type="PROSITE" id="PS51755"/>
    </source>
</evidence>
<feature type="domain" description="OmpR/PhoB-type" evidence="11">
    <location>
        <begin position="130"/>
        <end position="229"/>
    </location>
</feature>
<dbReference type="EMBL" id="FQZB01000018">
    <property type="protein sequence ID" value="SHK48681.1"/>
    <property type="molecule type" value="Genomic_DNA"/>
</dbReference>
<keyword evidence="13" id="KW-1185">Reference proteome</keyword>
<dbReference type="Proteomes" id="UP000184310">
    <property type="component" value="Unassembled WGS sequence"/>
</dbReference>
<dbReference type="SUPFAM" id="SSF52172">
    <property type="entry name" value="CheY-like"/>
    <property type="match status" value="1"/>
</dbReference>
<dbReference type="AlphaFoldDB" id="A0A1M6SVC8"/>
<reference evidence="12 13" key="1">
    <citation type="submission" date="2016-11" db="EMBL/GenBank/DDBJ databases">
        <authorList>
            <person name="Jaros S."/>
            <person name="Januszkiewicz K."/>
            <person name="Wedrychowicz H."/>
        </authorList>
    </citation>
    <scope>NUCLEOTIDE SEQUENCE [LARGE SCALE GENOMIC DNA]</scope>
    <source>
        <strain evidence="12 13">DSM 21758</strain>
    </source>
</reference>
<dbReference type="InterPro" id="IPR001789">
    <property type="entry name" value="Sig_transdc_resp-reg_receiver"/>
</dbReference>
<keyword evidence="2 8" id="KW-0597">Phosphoprotein</keyword>
<evidence type="ECO:0000256" key="2">
    <source>
        <dbReference type="ARBA" id="ARBA00022553"/>
    </source>
</evidence>
<dbReference type="CDD" id="cd17574">
    <property type="entry name" value="REC_OmpR"/>
    <property type="match status" value="1"/>
</dbReference>